<dbReference type="InterPro" id="IPR009030">
    <property type="entry name" value="Growth_fac_rcpt_cys_sf"/>
</dbReference>
<dbReference type="Proteomes" id="UP000324629">
    <property type="component" value="Unassembled WGS sequence"/>
</dbReference>
<dbReference type="Gene3D" id="2.10.50.10">
    <property type="entry name" value="Tumor Necrosis Factor Receptor, subunit A, domain 2"/>
    <property type="match status" value="1"/>
</dbReference>
<name>A0A5J4NBG1_9TREM</name>
<feature type="transmembrane region" description="Helical" evidence="2">
    <location>
        <begin position="918"/>
        <end position="945"/>
    </location>
</feature>
<feature type="domain" description="Tyrosine-protein kinase ephrin type A/B receptor-like" evidence="3">
    <location>
        <begin position="814"/>
        <end position="852"/>
    </location>
</feature>
<reference evidence="4 5" key="1">
    <citation type="journal article" date="2019" name="Gigascience">
        <title>Whole-genome sequence of the oriental lung fluke Paragonimus westermani.</title>
        <authorList>
            <person name="Oey H."/>
            <person name="Zakrzewski M."/>
            <person name="Narain K."/>
            <person name="Devi K.R."/>
            <person name="Agatsuma T."/>
            <person name="Nawaratna S."/>
            <person name="Gobert G.N."/>
            <person name="Jones M.K."/>
            <person name="Ragan M.A."/>
            <person name="McManus D.P."/>
            <person name="Krause L."/>
        </authorList>
    </citation>
    <scope>NUCLEOTIDE SEQUENCE [LARGE SCALE GENOMIC DNA]</scope>
    <source>
        <strain evidence="4 5">IND2009</strain>
    </source>
</reference>
<keyword evidence="2" id="KW-0472">Membrane</keyword>
<evidence type="ECO:0000256" key="2">
    <source>
        <dbReference type="SAM" id="Phobius"/>
    </source>
</evidence>
<dbReference type="PANTHER" id="PTHR46967:SF1">
    <property type="entry name" value="KERATIN-ASSOCIATED PROTEIN 16-1-LIKE"/>
    <property type="match status" value="1"/>
</dbReference>
<protein>
    <recommendedName>
        <fullName evidence="3">Tyrosine-protein kinase ephrin type A/B receptor-like domain-containing protein</fullName>
    </recommendedName>
</protein>
<comment type="caution">
    <text evidence="4">The sequence shown here is derived from an EMBL/GenBank/DDBJ whole genome shotgun (WGS) entry which is preliminary data.</text>
</comment>
<dbReference type="Pfam" id="PF07699">
    <property type="entry name" value="Ephrin_rec_like"/>
    <property type="match status" value="1"/>
</dbReference>
<keyword evidence="2" id="KW-0812">Transmembrane</keyword>
<dbReference type="AlphaFoldDB" id="A0A5J4NBG1"/>
<dbReference type="SUPFAM" id="SSF57184">
    <property type="entry name" value="Growth factor receptor domain"/>
    <property type="match status" value="1"/>
</dbReference>
<proteinExistence type="predicted"/>
<evidence type="ECO:0000256" key="1">
    <source>
        <dbReference type="SAM" id="MobiDB-lite"/>
    </source>
</evidence>
<keyword evidence="2" id="KW-1133">Transmembrane helix</keyword>
<sequence>MSSHVKLALGQKTPVTRSICVNRLIILVYLFGFYCLRTEGHNGQHCDMRKLRPFRQTIQLADSGDGFTEMVPPDPEIRHIWPNEMASLFYQFSRPTIQNKVWLYQTIEGESYRLRRQVEDFSCFELGEKETRDPFEQSFYLKTSLDGIYMFAEYDTNWKLPQNLEAHKGRNEIYTPLKTYVVLGLKPAKIGLVLRLAGYEPFENCSGAHEKMEWVMKSLQNLRATSSKRRDLAMVDGDVQYEVTGEHCRQLSNDSSPTYLSVYYNIDGARITHNGFSYNQERPWIAKGEPIYRLKGDETIVIPLPQPFGSVTRIRLNDFTLSPKDEINITLKTRSEEAMSEAFWEPGNEKLPFPEEQTIPYVFATVRLNQTLFHEICAQGKHKLDWMLIEPMYGRIRTSSGVMIAMNVWDSWVNAQFVTEVIIEKTGDSREDMKIGSVVFEQPQHPEDVNEMLRLIHEQRSLPGATPKFGRACLTKVHGTATSSYYVHLEQPRKCIEWDRTQHNVYKKTESIRSALTSYTIQLLYDDFGDELVNATGAIVGYIQLVSFSRKSRKMTYIELDCPKQNTQEGETMRIGFVVDRIKGEIQYLTRWEDRWVQHLGYTNQVAFIELNETNVDRWASTPNMCPPERTMMHFLYQLDTRSLRVKANDTDKMLLNATLSKHPMWLGLEIFVDQNAPLCVGCFVYVQIDRRGVHHNRPTEWPAVDFAVNEWSQIHYPRQANSKAMWTATVSIIQTYEKRVALKPNSKNLQRRLLEITRKLANPINLSVALVEAVSFCPPGQYMPYGTPAVCVECPPGTQSRTLNEITSFAVHVCEQCPRGTYQKVPGQTRCNKCAPGQSTLERGSWSRGSCGPNVTTGGMFVSNTRGVPIKDEPYVSVELPSTTKDQTYDWTKDEDEDEFQTLEGPGELIMVSTGRLVFNMVSLVLLLGCIMAFVVTSMGYMLIWVSHKTRRRHPAMSDKSRSIENTSNEPGQKEYTWAVPDSTGELIQRFPGRASSSRLPSTK</sequence>
<dbReference type="EMBL" id="QNGE01004389">
    <property type="protein sequence ID" value="KAA3672936.1"/>
    <property type="molecule type" value="Genomic_DNA"/>
</dbReference>
<dbReference type="PANTHER" id="PTHR46967">
    <property type="entry name" value="INSULIN-LIKE GROWTH FACTOR BINDING PROTEIN,N-TERMINAL"/>
    <property type="match status" value="1"/>
</dbReference>
<organism evidence="4 5">
    <name type="scientific">Paragonimus westermani</name>
    <dbReference type="NCBI Taxonomy" id="34504"/>
    <lineage>
        <taxon>Eukaryota</taxon>
        <taxon>Metazoa</taxon>
        <taxon>Spiralia</taxon>
        <taxon>Lophotrochozoa</taxon>
        <taxon>Platyhelminthes</taxon>
        <taxon>Trematoda</taxon>
        <taxon>Digenea</taxon>
        <taxon>Plagiorchiida</taxon>
        <taxon>Troglotremata</taxon>
        <taxon>Troglotrematidae</taxon>
        <taxon>Paragonimus</taxon>
    </lineage>
</organism>
<dbReference type="CDD" id="cd00185">
    <property type="entry name" value="TNFRSF"/>
    <property type="match status" value="1"/>
</dbReference>
<keyword evidence="5" id="KW-1185">Reference proteome</keyword>
<evidence type="ECO:0000259" key="3">
    <source>
        <dbReference type="Pfam" id="PF07699"/>
    </source>
</evidence>
<accession>A0A5J4NBG1</accession>
<dbReference type="InterPro" id="IPR011641">
    <property type="entry name" value="Tyr-kin_ephrin_A/B_rcpt-like"/>
</dbReference>
<feature type="region of interest" description="Disordered" evidence="1">
    <location>
        <begin position="956"/>
        <end position="980"/>
    </location>
</feature>
<gene>
    <name evidence="4" type="ORF">DEA37_0004858</name>
</gene>
<evidence type="ECO:0000313" key="5">
    <source>
        <dbReference type="Proteomes" id="UP000324629"/>
    </source>
</evidence>
<dbReference type="SMART" id="SM01411">
    <property type="entry name" value="Ephrin_rec_like"/>
    <property type="match status" value="1"/>
</dbReference>
<evidence type="ECO:0000313" key="4">
    <source>
        <dbReference type="EMBL" id="KAA3672936.1"/>
    </source>
</evidence>